<dbReference type="PRINTS" id="PR00834">
    <property type="entry name" value="PROTEASES2C"/>
</dbReference>
<dbReference type="Gene3D" id="2.30.42.10">
    <property type="match status" value="1"/>
</dbReference>
<evidence type="ECO:0000313" key="5">
    <source>
        <dbReference type="EMBL" id="MBK5898694.1"/>
    </source>
</evidence>
<dbReference type="SUPFAM" id="SSF50156">
    <property type="entry name" value="PDZ domain-like"/>
    <property type="match status" value="1"/>
</dbReference>
<accession>A0ABS1J440</accession>
<dbReference type="Pfam" id="PF13365">
    <property type="entry name" value="Trypsin_2"/>
    <property type="match status" value="1"/>
</dbReference>
<keyword evidence="2" id="KW-0378">Hydrolase</keyword>
<dbReference type="InterPro" id="IPR051201">
    <property type="entry name" value="Chloro_Bact_Ser_Proteases"/>
</dbReference>
<dbReference type="GO" id="GO:0008233">
    <property type="term" value="F:peptidase activity"/>
    <property type="evidence" value="ECO:0007669"/>
    <property type="project" value="UniProtKB-KW"/>
</dbReference>
<proteinExistence type="predicted"/>
<feature type="transmembrane region" description="Helical" evidence="3">
    <location>
        <begin position="21"/>
        <end position="41"/>
    </location>
</feature>
<evidence type="ECO:0000259" key="4">
    <source>
        <dbReference type="PROSITE" id="PS50106"/>
    </source>
</evidence>
<dbReference type="GO" id="GO:0006508">
    <property type="term" value="P:proteolysis"/>
    <property type="evidence" value="ECO:0007669"/>
    <property type="project" value="UniProtKB-KW"/>
</dbReference>
<dbReference type="RefSeq" id="WP_208430095.1">
    <property type="nucleotide sequence ID" value="NZ_JAEPRJ010000001.1"/>
</dbReference>
<protein>
    <submittedName>
        <fullName evidence="5">Serine protease</fullName>
    </submittedName>
</protein>
<dbReference type="EMBL" id="JAEPRJ010000001">
    <property type="protein sequence ID" value="MBK5898694.1"/>
    <property type="molecule type" value="Genomic_DNA"/>
</dbReference>
<gene>
    <name evidence="5" type="ORF">JJN12_13075</name>
</gene>
<dbReference type="InterPro" id="IPR001478">
    <property type="entry name" value="PDZ"/>
</dbReference>
<keyword evidence="1 5" id="KW-0645">Protease</keyword>
<keyword evidence="3" id="KW-0812">Transmembrane</keyword>
<evidence type="ECO:0000256" key="2">
    <source>
        <dbReference type="ARBA" id="ARBA00022801"/>
    </source>
</evidence>
<organism evidence="5 6">
    <name type="scientific">Catonella massiliensis</name>
    <dbReference type="NCBI Taxonomy" id="2799636"/>
    <lineage>
        <taxon>Bacteria</taxon>
        <taxon>Bacillati</taxon>
        <taxon>Bacillota</taxon>
        <taxon>Clostridia</taxon>
        <taxon>Lachnospirales</taxon>
        <taxon>Lachnospiraceae</taxon>
        <taxon>Catonella</taxon>
    </lineage>
</organism>
<evidence type="ECO:0000313" key="6">
    <source>
        <dbReference type="Proteomes" id="UP000604730"/>
    </source>
</evidence>
<dbReference type="Pfam" id="PF13180">
    <property type="entry name" value="PDZ_2"/>
    <property type="match status" value="1"/>
</dbReference>
<dbReference type="PANTHER" id="PTHR43343">
    <property type="entry name" value="PEPTIDASE S12"/>
    <property type="match status" value="1"/>
</dbReference>
<evidence type="ECO:0000256" key="3">
    <source>
        <dbReference type="SAM" id="Phobius"/>
    </source>
</evidence>
<keyword evidence="6" id="KW-1185">Reference proteome</keyword>
<reference evidence="5 6" key="1">
    <citation type="submission" date="2021-01" db="EMBL/GenBank/DDBJ databases">
        <title>Isolation and description of Catonella massiliensis sp. nov., a novel Catonella species, isolated from a stable periodontitis subject.</title>
        <authorList>
            <person name="Antezack A."/>
            <person name="Boxberger M."/>
            <person name="La Scola B."/>
            <person name="Monnet-Corti V."/>
        </authorList>
    </citation>
    <scope>NUCLEOTIDE SEQUENCE [LARGE SCALE GENOMIC DNA]</scope>
    <source>
        <strain evidence="5 6">Marseille-Q4567</strain>
    </source>
</reference>
<dbReference type="PANTHER" id="PTHR43343:SF3">
    <property type="entry name" value="PROTEASE DO-LIKE 8, CHLOROPLASTIC"/>
    <property type="match status" value="1"/>
</dbReference>
<dbReference type="InterPro" id="IPR001940">
    <property type="entry name" value="Peptidase_S1C"/>
</dbReference>
<dbReference type="PROSITE" id="PS50106">
    <property type="entry name" value="PDZ"/>
    <property type="match status" value="1"/>
</dbReference>
<dbReference type="SMART" id="SM00228">
    <property type="entry name" value="PDZ"/>
    <property type="match status" value="1"/>
</dbReference>
<evidence type="ECO:0000256" key="1">
    <source>
        <dbReference type="ARBA" id="ARBA00022670"/>
    </source>
</evidence>
<keyword evidence="3" id="KW-0472">Membrane</keyword>
<dbReference type="SUPFAM" id="SSF50494">
    <property type="entry name" value="Trypsin-like serine proteases"/>
    <property type="match status" value="1"/>
</dbReference>
<feature type="domain" description="PDZ" evidence="4">
    <location>
        <begin position="316"/>
        <end position="408"/>
    </location>
</feature>
<dbReference type="Gene3D" id="2.40.10.120">
    <property type="match status" value="1"/>
</dbReference>
<keyword evidence="3" id="KW-1133">Transmembrane helix</keyword>
<comment type="caution">
    <text evidence="5">The sequence shown here is derived from an EMBL/GenBank/DDBJ whole genome shotgun (WGS) entry which is preliminary data.</text>
</comment>
<sequence length="428" mass="47471">MSDDKDYKFINEKIVQKKMHPVKKFFIGLIVVLFLGVVFGVTERIVFEVTGEVLPHFNLFKKNHSIELRKNEEVASGASIATESSVKEAKESKPETDKKQVKIIEKRVSADLSDYKQALSQFGKLANEQNQSVVEVQSVVKGKDWFENPYDAVNKAAGYIIAVQNDEAYILTDYKSIKSADNIKVKFKQGFLAEGIIKNYSANLELALVMVNLKGIAKKDDIEPLKFGGISYKSIGEPIMAIGNPNGNIYSVLPGVITGAETSLIEDDYSFDSQFTDIDIAKNGDAVFVDFDGNVVGIYYKGNQDVTQIINISKIMTLLEKMMNDEPLPYIGIKSKAFDGAEEKTGISGGVMVDSVTKGSPADDAGFKEGDIIYEMDGVHIENMSDYESFLESKKPKNKVKVLIYRVTRNEGKKIELEVEIGDSRGIK</sequence>
<dbReference type="InterPro" id="IPR009003">
    <property type="entry name" value="Peptidase_S1_PA"/>
</dbReference>
<dbReference type="Proteomes" id="UP000604730">
    <property type="component" value="Unassembled WGS sequence"/>
</dbReference>
<dbReference type="InterPro" id="IPR036034">
    <property type="entry name" value="PDZ_sf"/>
</dbReference>
<name>A0ABS1J440_9FIRM</name>